<dbReference type="EMBL" id="BSUM01000001">
    <property type="protein sequence ID" value="GMA30672.1"/>
    <property type="molecule type" value="Genomic_DNA"/>
</dbReference>
<accession>A0AA37UUA7</accession>
<evidence type="ECO:0000313" key="1">
    <source>
        <dbReference type="EMBL" id="GMA30672.1"/>
    </source>
</evidence>
<evidence type="ECO:0000313" key="2">
    <source>
        <dbReference type="Proteomes" id="UP001157161"/>
    </source>
</evidence>
<reference evidence="1" key="2">
    <citation type="submission" date="2023-02" db="EMBL/GenBank/DDBJ databases">
        <authorList>
            <person name="Sun Q."/>
            <person name="Mori K."/>
        </authorList>
    </citation>
    <scope>NUCLEOTIDE SEQUENCE</scope>
    <source>
        <strain evidence="1">NBRC 112290</strain>
    </source>
</reference>
<dbReference type="AlphaFoldDB" id="A0AA37UUA7"/>
<comment type="caution">
    <text evidence="1">The sequence shown here is derived from an EMBL/GenBank/DDBJ whole genome shotgun (WGS) entry which is preliminary data.</text>
</comment>
<gene>
    <name evidence="1" type="ORF">GCM10025875_06640</name>
</gene>
<organism evidence="1 2">
    <name type="scientific">Litorihabitans aurantiacus</name>
    <dbReference type="NCBI Taxonomy" id="1930061"/>
    <lineage>
        <taxon>Bacteria</taxon>
        <taxon>Bacillati</taxon>
        <taxon>Actinomycetota</taxon>
        <taxon>Actinomycetes</taxon>
        <taxon>Micrococcales</taxon>
        <taxon>Beutenbergiaceae</taxon>
        <taxon>Litorihabitans</taxon>
    </lineage>
</organism>
<sequence length="121" mass="11452">MCGSTWGFSTGFSAAGAAGFFAVAAGAGLVAGVGAAVGAGATFSGDDSFSAGVAAGRASPASAAKKACHFSSTEVGSALHASRSSSMSHSFAPKSAAAEVGESVDTLAHSIAVVRPSRLPG</sequence>
<name>A0AA37UUA7_9MICO</name>
<protein>
    <submittedName>
        <fullName evidence="1">Uncharacterized protein</fullName>
    </submittedName>
</protein>
<keyword evidence="2" id="KW-1185">Reference proteome</keyword>
<dbReference type="Proteomes" id="UP001157161">
    <property type="component" value="Unassembled WGS sequence"/>
</dbReference>
<proteinExistence type="predicted"/>
<reference evidence="1" key="1">
    <citation type="journal article" date="2014" name="Int. J. Syst. Evol. Microbiol.">
        <title>Complete genome sequence of Corynebacterium casei LMG S-19264T (=DSM 44701T), isolated from a smear-ripened cheese.</title>
        <authorList>
            <consortium name="US DOE Joint Genome Institute (JGI-PGF)"/>
            <person name="Walter F."/>
            <person name="Albersmeier A."/>
            <person name="Kalinowski J."/>
            <person name="Ruckert C."/>
        </authorList>
    </citation>
    <scope>NUCLEOTIDE SEQUENCE</scope>
    <source>
        <strain evidence="1">NBRC 112290</strain>
    </source>
</reference>